<gene>
    <name evidence="2" type="ORF">B0I27_104244</name>
</gene>
<organism evidence="2 3">
    <name type="scientific">Arcticibacter pallidicorallinus</name>
    <dbReference type="NCBI Taxonomy" id="1259464"/>
    <lineage>
        <taxon>Bacteria</taxon>
        <taxon>Pseudomonadati</taxon>
        <taxon>Bacteroidota</taxon>
        <taxon>Sphingobacteriia</taxon>
        <taxon>Sphingobacteriales</taxon>
        <taxon>Sphingobacteriaceae</taxon>
        <taxon>Arcticibacter</taxon>
    </lineage>
</organism>
<dbReference type="OrthoDB" id="10006061at2"/>
<evidence type="ECO:0000313" key="3">
    <source>
        <dbReference type="Proteomes" id="UP000238034"/>
    </source>
</evidence>
<name>A0A2T0U5R5_9SPHI</name>
<feature type="transmembrane region" description="Helical" evidence="1">
    <location>
        <begin position="36"/>
        <end position="60"/>
    </location>
</feature>
<comment type="caution">
    <text evidence="2">The sequence shown here is derived from an EMBL/GenBank/DDBJ whole genome shotgun (WGS) entry which is preliminary data.</text>
</comment>
<protein>
    <submittedName>
        <fullName evidence="2">Uncharacterized protein</fullName>
    </submittedName>
</protein>
<keyword evidence="1" id="KW-0812">Transmembrane</keyword>
<reference evidence="2 3" key="1">
    <citation type="submission" date="2018-03" db="EMBL/GenBank/DDBJ databases">
        <title>Genomic Encyclopedia of Type Strains, Phase III (KMG-III): the genomes of soil and plant-associated and newly described type strains.</title>
        <authorList>
            <person name="Whitman W."/>
        </authorList>
    </citation>
    <scope>NUCLEOTIDE SEQUENCE [LARGE SCALE GENOMIC DNA]</scope>
    <source>
        <strain evidence="2 3">CGMCC 1.9313</strain>
    </source>
</reference>
<dbReference type="Proteomes" id="UP000238034">
    <property type="component" value="Unassembled WGS sequence"/>
</dbReference>
<evidence type="ECO:0000313" key="2">
    <source>
        <dbReference type="EMBL" id="PRY53234.1"/>
    </source>
</evidence>
<dbReference type="RefSeq" id="WP_146133104.1">
    <property type="nucleotide sequence ID" value="NZ_PVTH01000004.1"/>
</dbReference>
<dbReference type="EMBL" id="PVTH01000004">
    <property type="protein sequence ID" value="PRY53234.1"/>
    <property type="molecule type" value="Genomic_DNA"/>
</dbReference>
<accession>A0A2T0U5R5</accession>
<sequence length="72" mass="7972">MALTFLNIGTSEVVILLVIVLLMVIAIGHYGRNTILGYWGSIIVAILASPLVAFIVVFMLRRKKEGHFSQSR</sequence>
<feature type="transmembrane region" description="Helical" evidence="1">
    <location>
        <begin position="12"/>
        <end position="30"/>
    </location>
</feature>
<dbReference type="AlphaFoldDB" id="A0A2T0U5R5"/>
<keyword evidence="3" id="KW-1185">Reference proteome</keyword>
<proteinExistence type="predicted"/>
<evidence type="ECO:0000256" key="1">
    <source>
        <dbReference type="SAM" id="Phobius"/>
    </source>
</evidence>
<keyword evidence="1" id="KW-1133">Transmembrane helix</keyword>
<keyword evidence="1" id="KW-0472">Membrane</keyword>